<accession>A0AA40ZTM6</accession>
<comment type="caution">
    <text evidence="2">The sequence shown here is derived from an EMBL/GenBank/DDBJ whole genome shotgun (WGS) entry which is preliminary data.</text>
</comment>
<feature type="chain" id="PRO_5041204573" evidence="1">
    <location>
        <begin position="22"/>
        <end position="371"/>
    </location>
</feature>
<dbReference type="InterPro" id="IPR045921">
    <property type="entry name" value="DUF6340"/>
</dbReference>
<dbReference type="EMBL" id="JACJMO010000011">
    <property type="protein sequence ID" value="MBM6857723.1"/>
    <property type="molecule type" value="Genomic_DNA"/>
</dbReference>
<protein>
    <submittedName>
        <fullName evidence="2">Tetratricopeptide repeat protein</fullName>
    </submittedName>
</protein>
<evidence type="ECO:0000313" key="3">
    <source>
        <dbReference type="Proteomes" id="UP000698924"/>
    </source>
</evidence>
<keyword evidence="3" id="KW-1185">Reference proteome</keyword>
<keyword evidence="1" id="KW-0732">Signal</keyword>
<gene>
    <name evidence="2" type="ORF">H6D15_08950</name>
</gene>
<name>A0AA40ZTM6_9BACT</name>
<dbReference type="RefSeq" id="WP_021847415.1">
    <property type="nucleotide sequence ID" value="NZ_JAAZTS010000012.1"/>
</dbReference>
<dbReference type="AlphaFoldDB" id="A0AA40ZTM6"/>
<dbReference type="Proteomes" id="UP000698924">
    <property type="component" value="Unassembled WGS sequence"/>
</dbReference>
<dbReference type="Pfam" id="PF19867">
    <property type="entry name" value="DUF6340"/>
    <property type="match status" value="1"/>
</dbReference>
<evidence type="ECO:0000313" key="2">
    <source>
        <dbReference type="EMBL" id="MBM6857723.1"/>
    </source>
</evidence>
<reference evidence="2 3" key="1">
    <citation type="journal article" date="2021" name="Sci. Rep.">
        <title>The distribution of antibiotic resistance genes in chicken gut microbiota commensals.</title>
        <authorList>
            <person name="Juricova H."/>
            <person name="Matiasovicova J."/>
            <person name="Kubasova T."/>
            <person name="Cejkova D."/>
            <person name="Rychlik I."/>
        </authorList>
    </citation>
    <scope>NUCLEOTIDE SEQUENCE [LARGE SCALE GENOMIC DNA]</scope>
    <source>
        <strain evidence="2 3">An421</strain>
    </source>
</reference>
<evidence type="ECO:0000256" key="1">
    <source>
        <dbReference type="SAM" id="SignalP"/>
    </source>
</evidence>
<organism evidence="2 3">
    <name type="scientific">Caecibacteroides pullorum</name>
    <dbReference type="NCBI Taxonomy" id="2725562"/>
    <lineage>
        <taxon>Bacteria</taxon>
        <taxon>Pseudomonadati</taxon>
        <taxon>Bacteroidota</taxon>
        <taxon>Bacteroidia</taxon>
        <taxon>Bacteroidales</taxon>
        <taxon>Bacteroidaceae</taxon>
        <taxon>Caecibacteroides</taxon>
    </lineage>
</organism>
<proteinExistence type="predicted"/>
<feature type="signal peptide" evidence="1">
    <location>
        <begin position="1"/>
        <end position="21"/>
    </location>
</feature>
<sequence>MKKKLLYCLATIGLLCLNACQTVEQLSIDYMLPAEVSFPANLRRVGIVNNMPDNPDNKLITSSEDKNKDKTEIARRTDYYNGDPRITTETLAESIANENYFDLVVICDSALRSQDRAPREATLSSEEVVQLTHDLGVDFLIALENVQFRSLRKVSYLPDWRVFYGTVDVKVYPTVKVYLPNRKIPMVTVNCTDSIFWDASSSSETQIFNQLISEKDMIEQASSFAGTVPVKYLLPYWKTAKRYLFTGGTVNMRDAAIYVKENNWPEAIRLWETEYNSKKGKKKMYAAYNIALGYEMQDSINTAYDWAVKAQEVAKSMAKNTVKDIEDVERGSYSSDISYYLMTSSYVSELQERKNGLVRLNVQMQRINDDF</sequence>